<organism evidence="1 2">
    <name type="scientific">Allacma fusca</name>
    <dbReference type="NCBI Taxonomy" id="39272"/>
    <lineage>
        <taxon>Eukaryota</taxon>
        <taxon>Metazoa</taxon>
        <taxon>Ecdysozoa</taxon>
        <taxon>Arthropoda</taxon>
        <taxon>Hexapoda</taxon>
        <taxon>Collembola</taxon>
        <taxon>Symphypleona</taxon>
        <taxon>Sminthuridae</taxon>
        <taxon>Allacma</taxon>
    </lineage>
</organism>
<keyword evidence="2" id="KW-1185">Reference proteome</keyword>
<name>A0A8J2JSN3_9HEXA</name>
<dbReference type="AlphaFoldDB" id="A0A8J2JSN3"/>
<feature type="non-terminal residue" evidence="1">
    <location>
        <position position="151"/>
    </location>
</feature>
<evidence type="ECO:0000313" key="2">
    <source>
        <dbReference type="Proteomes" id="UP000708208"/>
    </source>
</evidence>
<proteinExistence type="predicted"/>
<sequence>MNVSKTATKLLHSADKFQKRLMFKARNLHCAYHIIMFDLPNFTNKKEESKAINNLNYRFNEDFDHSKMVLVFTAKKNPPHIRKFRQQVEFQNKRKIPVFVLYSQMEATTGVGNIFGYYNCLRGHTCEYWFNYSGENPLKKLASIVSAVNNG</sequence>
<reference evidence="1" key="1">
    <citation type="submission" date="2021-06" db="EMBL/GenBank/DDBJ databases">
        <authorList>
            <person name="Hodson N. C."/>
            <person name="Mongue J. A."/>
            <person name="Jaron S. K."/>
        </authorList>
    </citation>
    <scope>NUCLEOTIDE SEQUENCE</scope>
</reference>
<evidence type="ECO:0000313" key="1">
    <source>
        <dbReference type="EMBL" id="CAG7725789.1"/>
    </source>
</evidence>
<accession>A0A8J2JSN3</accession>
<comment type="caution">
    <text evidence="1">The sequence shown here is derived from an EMBL/GenBank/DDBJ whole genome shotgun (WGS) entry which is preliminary data.</text>
</comment>
<dbReference type="EMBL" id="CAJVCH010126845">
    <property type="protein sequence ID" value="CAG7725789.1"/>
    <property type="molecule type" value="Genomic_DNA"/>
</dbReference>
<gene>
    <name evidence="1" type="ORF">AFUS01_LOCUS14733</name>
</gene>
<dbReference type="Proteomes" id="UP000708208">
    <property type="component" value="Unassembled WGS sequence"/>
</dbReference>
<protein>
    <submittedName>
        <fullName evidence="1">Uncharacterized protein</fullName>
    </submittedName>
</protein>